<feature type="region of interest" description="Disordered" evidence="5">
    <location>
        <begin position="1114"/>
        <end position="1178"/>
    </location>
</feature>
<feature type="region of interest" description="Disordered" evidence="5">
    <location>
        <begin position="1193"/>
        <end position="1217"/>
    </location>
</feature>
<feature type="compositionally biased region" description="Polar residues" evidence="5">
    <location>
        <begin position="1118"/>
        <end position="1137"/>
    </location>
</feature>
<feature type="compositionally biased region" description="Basic and acidic residues" evidence="5">
    <location>
        <begin position="641"/>
        <end position="675"/>
    </location>
</feature>
<dbReference type="SMART" id="SM00249">
    <property type="entry name" value="PHD"/>
    <property type="match status" value="1"/>
</dbReference>
<feature type="region of interest" description="Disordered" evidence="5">
    <location>
        <begin position="185"/>
        <end position="248"/>
    </location>
</feature>
<feature type="region of interest" description="Disordered" evidence="5">
    <location>
        <begin position="375"/>
        <end position="468"/>
    </location>
</feature>
<dbReference type="Gene3D" id="3.30.40.10">
    <property type="entry name" value="Zinc/RING finger domain, C3HC4 (zinc finger)"/>
    <property type="match status" value="1"/>
</dbReference>
<evidence type="ECO:0000256" key="4">
    <source>
        <dbReference type="ARBA" id="ARBA00022833"/>
    </source>
</evidence>
<feature type="compositionally biased region" description="Polar residues" evidence="5">
    <location>
        <begin position="631"/>
        <end position="640"/>
    </location>
</feature>
<keyword evidence="4" id="KW-0862">Zinc</keyword>
<comment type="caution">
    <text evidence="7">The sequence shown here is derived from an EMBL/GenBank/DDBJ whole genome shotgun (WGS) entry which is preliminary data.</text>
</comment>
<dbReference type="PANTHER" id="PTHR14955">
    <property type="entry name" value="RETINOIC ACID INDUCED 1/TRANSCRIPTION FACTOR 20"/>
    <property type="match status" value="1"/>
</dbReference>
<feature type="region of interest" description="Disordered" evidence="5">
    <location>
        <begin position="280"/>
        <end position="358"/>
    </location>
</feature>
<dbReference type="EMBL" id="JAIZAY010000008">
    <property type="protein sequence ID" value="KAJ8037070.1"/>
    <property type="molecule type" value="Genomic_DNA"/>
</dbReference>
<dbReference type="GO" id="GO:0006357">
    <property type="term" value="P:regulation of transcription by RNA polymerase II"/>
    <property type="evidence" value="ECO:0007669"/>
    <property type="project" value="TreeGrafter"/>
</dbReference>
<feature type="compositionally biased region" description="Polar residues" evidence="5">
    <location>
        <begin position="375"/>
        <end position="386"/>
    </location>
</feature>
<feature type="compositionally biased region" description="Polar residues" evidence="5">
    <location>
        <begin position="70"/>
        <end position="91"/>
    </location>
</feature>
<evidence type="ECO:0000256" key="5">
    <source>
        <dbReference type="SAM" id="MobiDB-lite"/>
    </source>
</evidence>
<dbReference type="PANTHER" id="PTHR14955:SF4">
    <property type="entry name" value="PHD-TYPE DOMAIN-CONTAINING PROTEIN"/>
    <property type="match status" value="1"/>
</dbReference>
<evidence type="ECO:0000256" key="3">
    <source>
        <dbReference type="ARBA" id="ARBA00022771"/>
    </source>
</evidence>
<evidence type="ECO:0000313" key="7">
    <source>
        <dbReference type="EMBL" id="KAJ8037070.1"/>
    </source>
</evidence>
<keyword evidence="3" id="KW-0863">Zinc-finger</keyword>
<dbReference type="Proteomes" id="UP001152320">
    <property type="component" value="Chromosome 8"/>
</dbReference>
<dbReference type="OrthoDB" id="10029243at2759"/>
<dbReference type="InterPro" id="IPR001965">
    <property type="entry name" value="Znf_PHD"/>
</dbReference>
<evidence type="ECO:0000256" key="1">
    <source>
        <dbReference type="ARBA" id="ARBA00022553"/>
    </source>
</evidence>
<dbReference type="PROSITE" id="PS51805">
    <property type="entry name" value="EPHD"/>
    <property type="match status" value="1"/>
</dbReference>
<protein>
    <submittedName>
        <fullName evidence="7">Transcription factor 20</fullName>
    </submittedName>
</protein>
<feature type="region of interest" description="Disordered" evidence="5">
    <location>
        <begin position="779"/>
        <end position="809"/>
    </location>
</feature>
<evidence type="ECO:0000259" key="6">
    <source>
        <dbReference type="PROSITE" id="PS51805"/>
    </source>
</evidence>
<feature type="region of interest" description="Disordered" evidence="5">
    <location>
        <begin position="489"/>
        <end position="517"/>
    </location>
</feature>
<feature type="region of interest" description="Disordered" evidence="5">
    <location>
        <begin position="890"/>
        <end position="912"/>
    </location>
</feature>
<evidence type="ECO:0000313" key="8">
    <source>
        <dbReference type="Proteomes" id="UP001152320"/>
    </source>
</evidence>
<dbReference type="GO" id="GO:0005634">
    <property type="term" value="C:nucleus"/>
    <property type="evidence" value="ECO:0007669"/>
    <property type="project" value="TreeGrafter"/>
</dbReference>
<name>A0A9Q1C2N2_HOLLE</name>
<feature type="region of interest" description="Disordered" evidence="5">
    <location>
        <begin position="552"/>
        <end position="759"/>
    </location>
</feature>
<feature type="region of interest" description="Disordered" evidence="5">
    <location>
        <begin position="925"/>
        <end position="992"/>
    </location>
</feature>
<proteinExistence type="predicted"/>
<dbReference type="InterPro" id="IPR052440">
    <property type="entry name" value="Trans_Reg/Chrom_Remod"/>
</dbReference>
<feature type="compositionally biased region" description="Low complexity" evidence="5">
    <location>
        <begin position="1142"/>
        <end position="1151"/>
    </location>
</feature>
<sequence>MDPTSHAFSRQLACMAGHAYPHATPSLQQQPDPLGMMDNPKMGPMMRALTEDDSLMSQPPISAHPGVGFPQNSYPGHQYHSSFSPGRNAQNLQFYSQGPLNASGPDYPANPLQSPGYGIGGGFGHYQRQIPTPSPVMGGGIGSPNGQHGASYPRSASAGPTIPSPIMMQGASMYSNSHTTPSAGNMYMHAIPTSSPQLSHSSPLPSRNMRSPAALHSPKSTTSPVSFSCSSPSSVNASSYGQSVSSQPICERTQNTYSASKSPSMGRTFQYSSYNQGVNPQQAQLVPNPRRGAHDQADGSVKSSSYMELINSSSPPPPPVSKQQKMDSQSTSVSVITNSKAKQTNKKENPRNDTGSLPKLEEMVAFLGEPSMNAVNHCTPLTTESQHPAKEQPGNNHGKTMQQEEKHETLQNNSVRDEDQSPICDRIQPFSEQSRKFVSASVALSETGNGKEKKTEQSNHSSKSSEDIVKLGEKTLTYSVKRTSEPEKCLLVNGEKGNGDVPQMDKDKIRRDTSDVEKSCKDVEVSDRSSETALKVQKGIKEFCATVPLTSNETVKGGENFEESSSLEKNDTKSLNISKYQRETSPGKRHNQKIVTSQNGGDEKRVGDCFIKASNEGTDEGLLSKDASSKGPPQNGNQNETSEKEGGSLGSHKYEEGREGKVGRLSEVRDHETEKSAQTGHYANYGKVTLSERGSSQGMVETVEQNQTANSCMTRKPRKEVDRTSCGDGDSGGCGEDVKDSQTGCSSEEKSCDDSKCDEQDNCRKVSTVVKQEVRSAMLHKGALDNSDSTTEQDQTLTKGGTNSSEGIVKGDIEREGGTKREDRGLVKGVVCQRILIPITKDPQDGAVSIDKFQSNNSSSDNEPVGKSAVVEGRKVKVESVNVPVSGFEVNNPKKEGDKQTVALGGDMTKSPMKLNSASIVITPLRLPGSSHAPNLKRKQPDSESPSGDQSTLPLKKRKGRPPGSKSKVKKESTSKQTKKRGRQQPSGFVDDERQELSKFKHLNQAKKVFKSRGSDSPNRGPILSIKGSIENVLSSQVVNSADGGPSKTKRVTRVVSVPSLLTPKGPTSEPSNLTVHPRGKWRCAFCGKPSFFGILGDLFGPYYPSGIQLEQSDSKETQMNNQSPSSSGTLSKNSTPKVPPNRKMPSSRSSPKSRNKIVKTYPGKTKNGPTFLSTSPPSGNVKVLKVFPVKNEKKGQTHAGPSQDKAPTSPRGWASDREVEKSEVWVHEDCLVWSQGVFSVGGILYGLHAAVKEARLVECTRCKEKGATLGCRTKGCKKAFHYLCAIEVGCLLHEHNFSMTCPQHKNKKLKMREDPT</sequence>
<feature type="compositionally biased region" description="Polar residues" evidence="5">
    <location>
        <begin position="1168"/>
        <end position="1178"/>
    </location>
</feature>
<dbReference type="InterPro" id="IPR034732">
    <property type="entry name" value="EPHD"/>
</dbReference>
<keyword evidence="2" id="KW-0479">Metal-binding</keyword>
<feature type="compositionally biased region" description="Polar residues" evidence="5">
    <location>
        <begin position="852"/>
        <end position="862"/>
    </location>
</feature>
<feature type="compositionally biased region" description="Polar residues" evidence="5">
    <location>
        <begin position="786"/>
        <end position="806"/>
    </location>
</feature>
<reference evidence="7" key="1">
    <citation type="submission" date="2021-10" db="EMBL/GenBank/DDBJ databases">
        <title>Tropical sea cucumber genome reveals ecological adaptation and Cuvierian tubules defense mechanism.</title>
        <authorList>
            <person name="Chen T."/>
        </authorList>
    </citation>
    <scope>NUCLEOTIDE SEQUENCE</scope>
    <source>
        <strain evidence="7">Nanhai2018</strain>
        <tissue evidence="7">Muscle</tissue>
    </source>
</reference>
<feature type="region of interest" description="Disordered" evidence="5">
    <location>
        <begin position="845"/>
        <end position="871"/>
    </location>
</feature>
<feature type="region of interest" description="Disordered" evidence="5">
    <location>
        <begin position="254"/>
        <end position="273"/>
    </location>
</feature>
<gene>
    <name evidence="7" type="ORF">HOLleu_17798</name>
</gene>
<feature type="compositionally biased region" description="Polar residues" evidence="5">
    <location>
        <begin position="321"/>
        <end position="342"/>
    </location>
</feature>
<accession>A0A9Q1C2N2</accession>
<dbReference type="Pfam" id="PF13771">
    <property type="entry name" value="zf-HC5HC2H"/>
    <property type="match status" value="1"/>
</dbReference>
<feature type="compositionally biased region" description="Low complexity" evidence="5">
    <location>
        <begin position="192"/>
        <end position="206"/>
    </location>
</feature>
<keyword evidence="1" id="KW-0597">Phosphoprotein</keyword>
<feature type="region of interest" description="Disordered" evidence="5">
    <location>
        <begin position="55"/>
        <end position="91"/>
    </location>
</feature>
<feature type="compositionally biased region" description="Basic and acidic residues" evidence="5">
    <location>
        <begin position="503"/>
        <end position="517"/>
    </location>
</feature>
<feature type="compositionally biased region" description="Basic and acidic residues" evidence="5">
    <location>
        <begin position="449"/>
        <end position="468"/>
    </location>
</feature>
<feature type="compositionally biased region" description="Polar residues" evidence="5">
    <location>
        <begin position="943"/>
        <end position="953"/>
    </location>
</feature>
<keyword evidence="8" id="KW-1185">Reference proteome</keyword>
<evidence type="ECO:0000256" key="2">
    <source>
        <dbReference type="ARBA" id="ARBA00022723"/>
    </source>
</evidence>
<feature type="region of interest" description="Disordered" evidence="5">
    <location>
        <begin position="138"/>
        <end position="164"/>
    </location>
</feature>
<feature type="domain" description="PHD-type" evidence="6">
    <location>
        <begin position="1201"/>
        <end position="1306"/>
    </location>
</feature>
<organism evidence="7 8">
    <name type="scientific">Holothuria leucospilota</name>
    <name type="common">Black long sea cucumber</name>
    <name type="synonym">Mertensiothuria leucospilota</name>
    <dbReference type="NCBI Taxonomy" id="206669"/>
    <lineage>
        <taxon>Eukaryota</taxon>
        <taxon>Metazoa</taxon>
        <taxon>Echinodermata</taxon>
        <taxon>Eleutherozoa</taxon>
        <taxon>Echinozoa</taxon>
        <taxon>Holothuroidea</taxon>
        <taxon>Aspidochirotacea</taxon>
        <taxon>Aspidochirotida</taxon>
        <taxon>Holothuriidae</taxon>
        <taxon>Holothuria</taxon>
    </lineage>
</organism>
<feature type="compositionally biased region" description="Basic and acidic residues" evidence="5">
    <location>
        <begin position="402"/>
        <end position="419"/>
    </location>
</feature>
<dbReference type="GO" id="GO:0008270">
    <property type="term" value="F:zinc ion binding"/>
    <property type="evidence" value="ECO:0007669"/>
    <property type="project" value="UniProtKB-KW"/>
</dbReference>
<feature type="compositionally biased region" description="Low complexity" evidence="5">
    <location>
        <begin position="220"/>
        <end position="239"/>
    </location>
</feature>
<feature type="compositionally biased region" description="Polar residues" evidence="5">
    <location>
        <begin position="692"/>
        <end position="713"/>
    </location>
</feature>
<feature type="compositionally biased region" description="Basic and acidic residues" evidence="5">
    <location>
        <begin position="747"/>
        <end position="759"/>
    </location>
</feature>
<dbReference type="InterPro" id="IPR013083">
    <property type="entry name" value="Znf_RING/FYVE/PHD"/>
</dbReference>